<dbReference type="EMBL" id="FJOG01000044">
    <property type="protein sequence ID" value="CZR67424.1"/>
    <property type="molecule type" value="Genomic_DNA"/>
</dbReference>
<reference evidence="2 3" key="1">
    <citation type="submission" date="2016-03" db="EMBL/GenBank/DDBJ databases">
        <authorList>
            <person name="Ploux O."/>
        </authorList>
    </citation>
    <scope>NUCLEOTIDE SEQUENCE [LARGE SCALE GENOMIC DNA]</scope>
    <source>
        <strain evidence="2 3">UAMH 11012</strain>
    </source>
</reference>
<evidence type="ECO:0000313" key="2">
    <source>
        <dbReference type="EMBL" id="CZR67424.1"/>
    </source>
</evidence>
<keyword evidence="3" id="KW-1185">Reference proteome</keyword>
<feature type="domain" description="2EXR" evidence="1">
    <location>
        <begin position="125"/>
        <end position="211"/>
    </location>
</feature>
<proteinExistence type="predicted"/>
<dbReference type="InterPro" id="IPR045518">
    <property type="entry name" value="2EXR"/>
</dbReference>
<sequence>MADIHQQKVTVRATGGKLYRNPVLQFGSFGLSHYEALIDADFAIRQLKYPRSGLSPLLLGAAGQSEARRNQTVLALEPVVEEMSTVFQCMNSPGAQEPPQVHFKFHESVSQLVTTDIRHDPTSYFHKFPKLPDEVGDMILDYCIPEPQLVAIQAYKNDSSTRSGLQVKTLNYAAHPFLSVSKGTRDYIRTTHYNVVLPFSNADSEAKLRLNNCDTLFFVDVEFFCNTRPCAWRIRPLAPKVTRLTLEYDFFLSRSSTIDAKALWIVKSFPNLEFIIVTEAGALSGVKWDIYSMFNSGLPLKLVHVEDSLMEVLWRQFELLDMRRRLLSDSGCEISVEYRTLEFAKE</sequence>
<dbReference type="Pfam" id="PF20150">
    <property type="entry name" value="2EXR"/>
    <property type="match status" value="1"/>
</dbReference>
<dbReference type="Proteomes" id="UP000184330">
    <property type="component" value="Unassembled WGS sequence"/>
</dbReference>
<organism evidence="2 3">
    <name type="scientific">Phialocephala subalpina</name>
    <dbReference type="NCBI Taxonomy" id="576137"/>
    <lineage>
        <taxon>Eukaryota</taxon>
        <taxon>Fungi</taxon>
        <taxon>Dikarya</taxon>
        <taxon>Ascomycota</taxon>
        <taxon>Pezizomycotina</taxon>
        <taxon>Leotiomycetes</taxon>
        <taxon>Helotiales</taxon>
        <taxon>Mollisiaceae</taxon>
        <taxon>Phialocephala</taxon>
        <taxon>Phialocephala fortinii species complex</taxon>
    </lineage>
</organism>
<gene>
    <name evidence="2" type="ORF">PAC_17323</name>
</gene>
<dbReference type="AlphaFoldDB" id="A0A1L7XQW1"/>
<name>A0A1L7XQW1_9HELO</name>
<evidence type="ECO:0000259" key="1">
    <source>
        <dbReference type="Pfam" id="PF20150"/>
    </source>
</evidence>
<accession>A0A1L7XQW1</accession>
<protein>
    <recommendedName>
        <fullName evidence="1">2EXR domain-containing protein</fullName>
    </recommendedName>
</protein>
<evidence type="ECO:0000313" key="3">
    <source>
        <dbReference type="Proteomes" id="UP000184330"/>
    </source>
</evidence>